<dbReference type="InterPro" id="IPR029047">
    <property type="entry name" value="HSP70_peptide-bd_sf"/>
</dbReference>
<dbReference type="Gene3D" id="3.30.30.30">
    <property type="match status" value="1"/>
</dbReference>
<keyword evidence="7" id="KW-1185">Reference proteome</keyword>
<dbReference type="InterPro" id="IPR018181">
    <property type="entry name" value="Heat_shock_70_CS"/>
</dbReference>
<accession>A0AAN9EPN6</accession>
<dbReference type="FunFam" id="3.30.420.40:FF:000026">
    <property type="entry name" value="Heat shock protein 70"/>
    <property type="match status" value="1"/>
</dbReference>
<dbReference type="Pfam" id="PF00012">
    <property type="entry name" value="HSP70"/>
    <property type="match status" value="1"/>
</dbReference>
<evidence type="ECO:0000256" key="4">
    <source>
        <dbReference type="ARBA" id="ARBA00023016"/>
    </source>
</evidence>
<dbReference type="SUPFAM" id="SSF100920">
    <property type="entry name" value="Heat shock protein 70kD (HSP70), peptide-binding domain"/>
    <property type="match status" value="1"/>
</dbReference>
<dbReference type="Gene3D" id="1.20.1270.10">
    <property type="match status" value="1"/>
</dbReference>
<dbReference type="InterPro" id="IPR013126">
    <property type="entry name" value="Hsp_70_fam"/>
</dbReference>
<sequence length="612" mass="68516">MAKKYKGNAIGIDLGTTYSCVAVWQEQNSRAEIIHNDQGNRITPSCVAFTDTQRLIGDAAKNQSATNPTNTVFESKRLIGRKYSDLIVQNDLKLWPFNVVSGKDEKPLIVVNYKGEEKRLAAEEISSMILLKMREIAESFLESTVKNAVVTVPAYFNDSQRQATKDAATIAGLNVMRIINEPTAAALAYGLNNKAFVGERNIFIFDLGGGTFDVSLLTIKDKLFEVKATAGDTDLGGEDFDNRMVNYFVEEFNRKKKVDISGNPRASRRLRNVCERAKKILSFDTKTTIDVDALSGGIDFVSSISRARFEDLNKDLFEKCMEIVENCLLDAKVDKSRVHDIVLVGGSSRIPKVQQLLQDFFNGKDLCKSINPDEAVAYGAAVQAALLREDIKNVPDLVLLDVTPLSLGLGLLRDEMSVVIPRNTPIPVKITREYVTAKDNQTSIPIKVYEGERTRASDNNLLGSFDLYGVPPAPRGHPFDVCFAIDYNGILTVYAEEKTTGNRNKIAITNDKGRQSTEEIERMIHEADQYKNDDIKYKKKVESMHALDDYSYKMKNAMKDTSFSSKLYTHDKKMAEVTIEQASNLLECYEQVETDEFVDCLKKLKSIFEPLL</sequence>
<dbReference type="NCBIfam" id="NF001413">
    <property type="entry name" value="PRK00290.1"/>
    <property type="match status" value="1"/>
</dbReference>
<dbReference type="Gene3D" id="3.90.640.10">
    <property type="entry name" value="Actin, Chain A, domain 4"/>
    <property type="match status" value="1"/>
</dbReference>
<dbReference type="EMBL" id="JAYWIO010000005">
    <property type="protein sequence ID" value="KAK7261452.1"/>
    <property type="molecule type" value="Genomic_DNA"/>
</dbReference>
<dbReference type="Proteomes" id="UP001372338">
    <property type="component" value="Unassembled WGS sequence"/>
</dbReference>
<proteinExistence type="inferred from homology"/>
<evidence type="ECO:0000256" key="2">
    <source>
        <dbReference type="ARBA" id="ARBA00022741"/>
    </source>
</evidence>
<evidence type="ECO:0000256" key="1">
    <source>
        <dbReference type="ARBA" id="ARBA00007381"/>
    </source>
</evidence>
<evidence type="ECO:0000313" key="7">
    <source>
        <dbReference type="Proteomes" id="UP001372338"/>
    </source>
</evidence>
<keyword evidence="3 5" id="KW-0067">ATP-binding</keyword>
<keyword evidence="2 5" id="KW-0547">Nucleotide-binding</keyword>
<reference evidence="6 7" key="1">
    <citation type="submission" date="2024-01" db="EMBL/GenBank/DDBJ databases">
        <title>The genomes of 5 underutilized Papilionoideae crops provide insights into root nodulation and disease resistanc.</title>
        <authorList>
            <person name="Yuan L."/>
        </authorList>
    </citation>
    <scope>NUCLEOTIDE SEQUENCE [LARGE SCALE GENOMIC DNA]</scope>
    <source>
        <strain evidence="6">ZHUSHIDOU_FW_LH</strain>
        <tissue evidence="6">Leaf</tissue>
    </source>
</reference>
<keyword evidence="4" id="KW-0346">Stress response</keyword>
<dbReference type="FunFam" id="3.30.30.30:FF:000001">
    <property type="entry name" value="heat shock 70 kDa protein-like"/>
    <property type="match status" value="1"/>
</dbReference>
<dbReference type="GO" id="GO:0005524">
    <property type="term" value="F:ATP binding"/>
    <property type="evidence" value="ECO:0007669"/>
    <property type="project" value="UniProtKB-KW"/>
</dbReference>
<dbReference type="Gene3D" id="3.30.420.40">
    <property type="match status" value="2"/>
</dbReference>
<evidence type="ECO:0000256" key="5">
    <source>
        <dbReference type="RuleBase" id="RU003322"/>
    </source>
</evidence>
<dbReference type="PROSITE" id="PS00329">
    <property type="entry name" value="HSP70_2"/>
    <property type="match status" value="1"/>
</dbReference>
<dbReference type="FunFam" id="3.30.420.40:FF:000465">
    <property type="entry name" value="Heat shock cognate 70 kDa protein 2"/>
    <property type="match status" value="1"/>
</dbReference>
<evidence type="ECO:0000313" key="6">
    <source>
        <dbReference type="EMBL" id="KAK7261452.1"/>
    </source>
</evidence>
<dbReference type="AlphaFoldDB" id="A0AAN9EPN6"/>
<dbReference type="Gene3D" id="2.60.34.10">
    <property type="entry name" value="Substrate Binding Domain Of DNAk, Chain A, domain 1"/>
    <property type="match status" value="1"/>
</dbReference>
<dbReference type="FunFam" id="2.60.34.10:FF:000012">
    <property type="entry name" value="Heat shock 70 kDa protein"/>
    <property type="match status" value="1"/>
</dbReference>
<dbReference type="InterPro" id="IPR029048">
    <property type="entry name" value="HSP70_C_sf"/>
</dbReference>
<dbReference type="SUPFAM" id="SSF100934">
    <property type="entry name" value="Heat shock protein 70kD (HSP70), C-terminal subdomain"/>
    <property type="match status" value="1"/>
</dbReference>
<dbReference type="PROSITE" id="PS01036">
    <property type="entry name" value="HSP70_3"/>
    <property type="match status" value="1"/>
</dbReference>
<dbReference type="PROSITE" id="PS00297">
    <property type="entry name" value="HSP70_1"/>
    <property type="match status" value="1"/>
</dbReference>
<dbReference type="GO" id="GO:0006950">
    <property type="term" value="P:response to stress"/>
    <property type="evidence" value="ECO:0007669"/>
    <property type="project" value="UniProtKB-ARBA"/>
</dbReference>
<dbReference type="InterPro" id="IPR043129">
    <property type="entry name" value="ATPase_NBD"/>
</dbReference>
<dbReference type="SUPFAM" id="SSF53067">
    <property type="entry name" value="Actin-like ATPase domain"/>
    <property type="match status" value="2"/>
</dbReference>
<comment type="similarity">
    <text evidence="1 5">Belongs to the heat shock protein 70 family.</text>
</comment>
<evidence type="ECO:0000256" key="3">
    <source>
        <dbReference type="ARBA" id="ARBA00022840"/>
    </source>
</evidence>
<name>A0AAN9EPN6_CROPI</name>
<evidence type="ECO:0008006" key="8">
    <source>
        <dbReference type="Google" id="ProtNLM"/>
    </source>
</evidence>
<organism evidence="6 7">
    <name type="scientific">Crotalaria pallida</name>
    <name type="common">Smooth rattlebox</name>
    <name type="synonym">Crotalaria striata</name>
    <dbReference type="NCBI Taxonomy" id="3830"/>
    <lineage>
        <taxon>Eukaryota</taxon>
        <taxon>Viridiplantae</taxon>
        <taxon>Streptophyta</taxon>
        <taxon>Embryophyta</taxon>
        <taxon>Tracheophyta</taxon>
        <taxon>Spermatophyta</taxon>
        <taxon>Magnoliopsida</taxon>
        <taxon>eudicotyledons</taxon>
        <taxon>Gunneridae</taxon>
        <taxon>Pentapetalae</taxon>
        <taxon>rosids</taxon>
        <taxon>fabids</taxon>
        <taxon>Fabales</taxon>
        <taxon>Fabaceae</taxon>
        <taxon>Papilionoideae</taxon>
        <taxon>50 kb inversion clade</taxon>
        <taxon>genistoids sensu lato</taxon>
        <taxon>core genistoids</taxon>
        <taxon>Crotalarieae</taxon>
        <taxon>Crotalaria</taxon>
    </lineage>
</organism>
<comment type="caution">
    <text evidence="6">The sequence shown here is derived from an EMBL/GenBank/DDBJ whole genome shotgun (WGS) entry which is preliminary data.</text>
</comment>
<dbReference type="FunFam" id="3.90.640.10:FF:000002">
    <property type="entry name" value="Heat shock 70 kDa"/>
    <property type="match status" value="1"/>
</dbReference>
<dbReference type="PRINTS" id="PR00301">
    <property type="entry name" value="HEATSHOCK70"/>
</dbReference>
<protein>
    <recommendedName>
        <fullName evidence="8">Heat shock protein 70</fullName>
    </recommendedName>
</protein>
<dbReference type="GO" id="GO:0140662">
    <property type="term" value="F:ATP-dependent protein folding chaperone"/>
    <property type="evidence" value="ECO:0007669"/>
    <property type="project" value="InterPro"/>
</dbReference>
<dbReference type="PANTHER" id="PTHR19375">
    <property type="entry name" value="HEAT SHOCK PROTEIN 70KDA"/>
    <property type="match status" value="1"/>
</dbReference>
<gene>
    <name evidence="6" type="ORF">RIF29_27764</name>
</gene>